<dbReference type="InterPro" id="IPR011006">
    <property type="entry name" value="CheY-like_superfamily"/>
</dbReference>
<evidence type="ECO:0000313" key="3">
    <source>
        <dbReference type="EMBL" id="EKF55204.1"/>
    </source>
</evidence>
<evidence type="ECO:0000256" key="1">
    <source>
        <dbReference type="PROSITE-ProRule" id="PRU00169"/>
    </source>
</evidence>
<evidence type="ECO:0000313" key="4">
    <source>
        <dbReference type="Proteomes" id="UP000007364"/>
    </source>
</evidence>
<dbReference type="eggNOG" id="COG2197">
    <property type="taxonomic scope" value="Bacteria"/>
</dbReference>
<organism evidence="3 4">
    <name type="scientific">Galbibacter marinus</name>
    <dbReference type="NCBI Taxonomy" id="555500"/>
    <lineage>
        <taxon>Bacteria</taxon>
        <taxon>Pseudomonadati</taxon>
        <taxon>Bacteroidota</taxon>
        <taxon>Flavobacteriia</taxon>
        <taxon>Flavobacteriales</taxon>
        <taxon>Flavobacteriaceae</taxon>
        <taxon>Galbibacter</taxon>
    </lineage>
</organism>
<dbReference type="SUPFAM" id="SSF52172">
    <property type="entry name" value="CheY-like"/>
    <property type="match status" value="1"/>
</dbReference>
<dbReference type="EMBL" id="AMSG01000009">
    <property type="protein sequence ID" value="EKF55204.1"/>
    <property type="molecule type" value="Genomic_DNA"/>
</dbReference>
<evidence type="ECO:0000259" key="2">
    <source>
        <dbReference type="PROSITE" id="PS50110"/>
    </source>
</evidence>
<comment type="caution">
    <text evidence="3">The sequence shown here is derived from an EMBL/GenBank/DDBJ whole genome shotgun (WGS) entry which is preliminary data.</text>
</comment>
<feature type="modified residue" description="4-aspartylphosphate" evidence="1">
    <location>
        <position position="94"/>
    </location>
</feature>
<dbReference type="STRING" id="555500.I215_08166"/>
<dbReference type="PROSITE" id="PS50110">
    <property type="entry name" value="RESPONSE_REGULATORY"/>
    <property type="match status" value="1"/>
</dbReference>
<sequence length="256" mass="29373">MRKSVVFNKTYALVLNYSFSLYLGGVVDFKLNYNQMFKKVLIAEDIDTINLGLIDELNKSFDFEIHHAKYCDDAILKCKKAILDNEPYDLLISDLSFMQDHRDCIINSGEELAKAILALQPEIKIIIYSIDDRPQKIKSLLKNPGVNGYICKGRESSKEMISTIKNLQENDTYLSPELVRMLNQEPVYEIQDYDISLLKELSYGHNQDIISENLKAQGIHPSSVSSIEKRINKLKIYFKAKNTVHLISQVKDFGLI</sequence>
<dbReference type="InterPro" id="IPR001789">
    <property type="entry name" value="Sig_transdc_resp-reg_receiver"/>
</dbReference>
<dbReference type="GO" id="GO:0000160">
    <property type="term" value="P:phosphorelay signal transduction system"/>
    <property type="evidence" value="ECO:0007669"/>
    <property type="project" value="InterPro"/>
</dbReference>
<dbReference type="AlphaFoldDB" id="K2PUG4"/>
<name>K2PUG4_9FLAO</name>
<dbReference type="PATRIC" id="fig|555500.3.peg.1693"/>
<reference evidence="3 4" key="1">
    <citation type="journal article" date="2012" name="J. Bacteriol.">
        <title>Genome Sequence of Galbibacter marinum Type Strain ck-I2-15.</title>
        <authorList>
            <person name="Lai Q."/>
            <person name="Li C."/>
            <person name="Shao Z."/>
        </authorList>
    </citation>
    <scope>NUCLEOTIDE SEQUENCE [LARGE SCALE GENOMIC DNA]</scope>
    <source>
        <strain evidence="4">ck-I2-15</strain>
    </source>
</reference>
<dbReference type="Proteomes" id="UP000007364">
    <property type="component" value="Unassembled WGS sequence"/>
</dbReference>
<keyword evidence="4" id="KW-1185">Reference proteome</keyword>
<feature type="domain" description="Response regulatory" evidence="2">
    <location>
        <begin position="39"/>
        <end position="167"/>
    </location>
</feature>
<dbReference type="Gene3D" id="3.40.50.2300">
    <property type="match status" value="1"/>
</dbReference>
<gene>
    <name evidence="3" type="ORF">I215_08166</name>
</gene>
<protein>
    <submittedName>
        <fullName evidence="3">Response regulator GacA</fullName>
    </submittedName>
</protein>
<keyword evidence="1" id="KW-0597">Phosphoprotein</keyword>
<proteinExistence type="predicted"/>
<accession>K2PUG4</accession>